<organism evidence="3 4">
    <name type="scientific">Sporanaerobacter acetigenes DSM 13106</name>
    <dbReference type="NCBI Taxonomy" id="1123281"/>
    <lineage>
        <taxon>Bacteria</taxon>
        <taxon>Bacillati</taxon>
        <taxon>Bacillota</taxon>
        <taxon>Tissierellia</taxon>
        <taxon>Tissierellales</taxon>
        <taxon>Sporanaerobacteraceae</taxon>
        <taxon>Sporanaerobacter</taxon>
    </lineage>
</organism>
<evidence type="ECO:0000313" key="3">
    <source>
        <dbReference type="EMBL" id="SHI09339.1"/>
    </source>
</evidence>
<feature type="binding site" evidence="2">
    <location>
        <position position="136"/>
    </location>
    <ligand>
        <name>Zn(2+)</name>
        <dbReference type="ChEBI" id="CHEBI:29105"/>
        <label>2</label>
    </ligand>
</feature>
<feature type="active site" description="Nucleophile" evidence="1">
    <location>
        <position position="117"/>
    </location>
</feature>
<feature type="binding site" evidence="2">
    <location>
        <position position="8"/>
    </location>
    <ligand>
        <name>Zn(2+)</name>
        <dbReference type="ChEBI" id="CHEBI:29105"/>
        <label>1</label>
    </ligand>
</feature>
<dbReference type="Gene3D" id="3.40.50.10780">
    <property type="entry name" value="Dipeptide transport protein"/>
    <property type="match status" value="1"/>
</dbReference>
<sequence length="266" mass="29586">MKVFLSADIEGTTGITHWDETTKSKQDYEYFAQQMTREVEAACRGALKAGAEEIWVKDAHESGRNINPAKLPENVKLIRGWSGHPFSMVQELDESFDALMYTGYHSCASSNFNPLAHTMNSSTIDYIKLNGTICSEFLLHSYIAAYLGIPVAFLSGDKGLCEEVNNLNENIVTVAVNEGIGDSTVSIHPELATKLIKEGVEKALKGDLNKCKIELPDEFELEIRYTAHTMAFRNSFYPGAVQTSPKTIVIKTIDYFDVLRAVLFLT</sequence>
<keyword evidence="2" id="KW-0479">Metal-binding</keyword>
<dbReference type="SUPFAM" id="SSF63992">
    <property type="entry name" value="Dipeptide transport protein"/>
    <property type="match status" value="1"/>
</dbReference>
<name>A0A1M5YBP3_9FIRM</name>
<dbReference type="Proteomes" id="UP000184389">
    <property type="component" value="Unassembled WGS sequence"/>
</dbReference>
<feature type="binding site" evidence="2">
    <location>
        <position position="8"/>
    </location>
    <ligand>
        <name>Zn(2+)</name>
        <dbReference type="ChEBI" id="CHEBI:29105"/>
        <label>2</label>
    </ligand>
</feature>
<accession>A0A1M5YBP3</accession>
<dbReference type="PIRSF" id="PIRSF015853">
    <property type="entry name" value="Pep_DppA"/>
    <property type="match status" value="1"/>
</dbReference>
<dbReference type="Pfam" id="PF04951">
    <property type="entry name" value="Peptidase_M55"/>
    <property type="match status" value="1"/>
</dbReference>
<dbReference type="InterPro" id="IPR007035">
    <property type="entry name" value="Peptidase_M55"/>
</dbReference>
<evidence type="ECO:0000313" key="4">
    <source>
        <dbReference type="Proteomes" id="UP000184389"/>
    </source>
</evidence>
<dbReference type="OrthoDB" id="9785420at2"/>
<dbReference type="CDD" id="cd08770">
    <property type="entry name" value="DAP_dppA_3"/>
    <property type="match status" value="1"/>
</dbReference>
<reference evidence="3 4" key="1">
    <citation type="submission" date="2016-11" db="EMBL/GenBank/DDBJ databases">
        <authorList>
            <person name="Jaros S."/>
            <person name="Januszkiewicz K."/>
            <person name="Wedrychowicz H."/>
        </authorList>
    </citation>
    <scope>NUCLEOTIDE SEQUENCE [LARGE SCALE GENOMIC DNA]</scope>
    <source>
        <strain evidence="3 4">DSM 13106</strain>
    </source>
</reference>
<keyword evidence="4" id="KW-1185">Reference proteome</keyword>
<evidence type="ECO:0000256" key="2">
    <source>
        <dbReference type="PIRSR" id="PIRSR015853-2"/>
    </source>
</evidence>
<dbReference type="InterPro" id="IPR027476">
    <property type="entry name" value="DppA_N"/>
</dbReference>
<keyword evidence="2" id="KW-0862">Zinc</keyword>
<feature type="binding site" evidence="2">
    <location>
        <position position="10"/>
    </location>
    <ligand>
        <name>Zn(2+)</name>
        <dbReference type="ChEBI" id="CHEBI:29105"/>
        <label>1</label>
    </ligand>
</feature>
<dbReference type="Gene3D" id="3.30.1360.130">
    <property type="entry name" value="Dipeptide transport protein"/>
    <property type="match status" value="1"/>
</dbReference>
<feature type="binding site" evidence="2">
    <location>
        <position position="60"/>
    </location>
    <ligand>
        <name>Zn(2+)</name>
        <dbReference type="ChEBI" id="CHEBI:29105"/>
        <label>2</label>
    </ligand>
</feature>
<feature type="binding site" evidence="2">
    <location>
        <position position="105"/>
    </location>
    <ligand>
        <name>Zn(2+)</name>
        <dbReference type="ChEBI" id="CHEBI:29105"/>
        <label>2</label>
    </ligand>
</feature>
<proteinExistence type="predicted"/>
<dbReference type="STRING" id="1123281.SAMN02745180_02094"/>
<dbReference type="GO" id="GO:0046872">
    <property type="term" value="F:metal ion binding"/>
    <property type="evidence" value="ECO:0007669"/>
    <property type="project" value="UniProtKB-KW"/>
</dbReference>
<dbReference type="AlphaFoldDB" id="A0A1M5YBP3"/>
<dbReference type="EMBL" id="FQXR01000010">
    <property type="protein sequence ID" value="SHI09339.1"/>
    <property type="molecule type" value="Genomic_DNA"/>
</dbReference>
<protein>
    <submittedName>
        <fullName evidence="3">D-amino peptidase</fullName>
    </submittedName>
</protein>
<dbReference type="InterPro" id="IPR036177">
    <property type="entry name" value="Peptidase_M55_sf"/>
</dbReference>
<gene>
    <name evidence="3" type="ORF">SAMN02745180_02094</name>
</gene>
<dbReference type="RefSeq" id="WP_072744742.1">
    <property type="nucleotide sequence ID" value="NZ_FQXR01000010.1"/>
</dbReference>
<evidence type="ECO:0000256" key="1">
    <source>
        <dbReference type="PIRSR" id="PIRSR015853-1"/>
    </source>
</evidence>